<dbReference type="EMBL" id="JAHUZN010000012">
    <property type="protein sequence ID" value="KAG8474914.1"/>
    <property type="molecule type" value="Genomic_DNA"/>
</dbReference>
<name>A0A8J5Y268_9ROSI</name>
<dbReference type="GO" id="GO:0003714">
    <property type="term" value="F:transcription corepressor activity"/>
    <property type="evidence" value="ECO:0007669"/>
    <property type="project" value="InterPro"/>
</dbReference>
<gene>
    <name evidence="1" type="ORF">CXB51_031604</name>
</gene>
<protein>
    <recommendedName>
        <fullName evidence="3">Protein SCAI</fullName>
    </recommendedName>
</protein>
<dbReference type="Pfam" id="PF12070">
    <property type="entry name" value="SCAI"/>
    <property type="match status" value="2"/>
</dbReference>
<evidence type="ECO:0008006" key="3">
    <source>
        <dbReference type="Google" id="ProtNLM"/>
    </source>
</evidence>
<sequence length="636" mass="72191">MAEEGDVVSKTFRALVESADRKFARVRDFPSYGRTQGQHYFQKVFKAYMRLWKYQQEHRTELVKAGLNRWEIGEIAGRIGQLYFGQYMRTSEARFLVEAYVFYEAILKRRYFEGCKVKDLGVRFKELRFYARLLLVSLILNRTQTVKVVVEKLKALVDDCNANFRETNFKEWKLVVQEIVRFMNADTTFTIASPRPFRYSAIFDCHPNSVQYVARFHAKKVLKFRDAILMSYHRNEVKFAELTLDAYRMLQCLEWESSGSFYQKHLAETKENGVVVDYSGTSGLIDMKLVADMTDPTLPPNPRKAILYRPSVTHLIAVMATICEELPPESVILVYLSASGKPSHINASPLESSGGSKRTTKNKLTSHNSLEQNFSSPEPHINGKKGFSDYYDDYLWLGSKGNGGSSNLYPGDIIPFTRRPLFLVIDSDSSHAFKADLGGHIITPDWLAKSSLEVREDIETSRLISHHVVLHGAERGEKAALLLSPFRPMFKDPFSADITQNGSQFTFFLTAPLQAFCQMTGFALSDSDIEVLNNAENILSTAFSKWEVILCKSPSLDLVWAQVLSDPFLRRLIIRFIFCRAVLSAFCPPEGSEQYVPVCLPQLPNSLSPKAEVVQSSVSQLANHLNVADGFHFDNT</sequence>
<evidence type="ECO:0000313" key="2">
    <source>
        <dbReference type="Proteomes" id="UP000701853"/>
    </source>
</evidence>
<comment type="caution">
    <text evidence="1">The sequence shown here is derived from an EMBL/GenBank/DDBJ whole genome shotgun (WGS) entry which is preliminary data.</text>
</comment>
<dbReference type="AlphaFoldDB" id="A0A8J5Y268"/>
<dbReference type="GO" id="GO:0006351">
    <property type="term" value="P:DNA-templated transcription"/>
    <property type="evidence" value="ECO:0007669"/>
    <property type="project" value="InterPro"/>
</dbReference>
<dbReference type="PANTHER" id="PTHR21243">
    <property type="entry name" value="PROTEIN SCAI"/>
    <property type="match status" value="1"/>
</dbReference>
<organism evidence="1 2">
    <name type="scientific">Gossypium anomalum</name>
    <dbReference type="NCBI Taxonomy" id="47600"/>
    <lineage>
        <taxon>Eukaryota</taxon>
        <taxon>Viridiplantae</taxon>
        <taxon>Streptophyta</taxon>
        <taxon>Embryophyta</taxon>
        <taxon>Tracheophyta</taxon>
        <taxon>Spermatophyta</taxon>
        <taxon>Magnoliopsida</taxon>
        <taxon>eudicotyledons</taxon>
        <taxon>Gunneridae</taxon>
        <taxon>Pentapetalae</taxon>
        <taxon>rosids</taxon>
        <taxon>malvids</taxon>
        <taxon>Malvales</taxon>
        <taxon>Malvaceae</taxon>
        <taxon>Malvoideae</taxon>
        <taxon>Gossypium</taxon>
    </lineage>
</organism>
<dbReference type="InterPro" id="IPR022709">
    <property type="entry name" value="SCAI"/>
</dbReference>
<dbReference type="OrthoDB" id="525027at2759"/>
<keyword evidence="2" id="KW-1185">Reference proteome</keyword>
<accession>A0A8J5Y268</accession>
<proteinExistence type="predicted"/>
<dbReference type="Proteomes" id="UP000701853">
    <property type="component" value="Chromosome 12"/>
</dbReference>
<evidence type="ECO:0000313" key="1">
    <source>
        <dbReference type="EMBL" id="KAG8474914.1"/>
    </source>
</evidence>
<reference evidence="1 2" key="1">
    <citation type="journal article" date="2021" name="bioRxiv">
        <title>The Gossypium anomalum genome as a resource for cotton improvement and evolutionary analysis of hybrid incompatibility.</title>
        <authorList>
            <person name="Grover C.E."/>
            <person name="Yuan D."/>
            <person name="Arick M.A."/>
            <person name="Miller E.R."/>
            <person name="Hu G."/>
            <person name="Peterson D.G."/>
            <person name="Wendel J.F."/>
            <person name="Udall J.A."/>
        </authorList>
    </citation>
    <scope>NUCLEOTIDE SEQUENCE [LARGE SCALE GENOMIC DNA]</scope>
    <source>
        <strain evidence="1">JFW-Udall</strain>
        <tissue evidence="1">Leaf</tissue>
    </source>
</reference>